<reference evidence="4" key="1">
    <citation type="submission" date="2018-12" db="EMBL/GenBank/DDBJ databases">
        <title>Bacillus chawlae sp. nov., Bacillus glennii sp. nov., and Bacillus saganii sp. nov. Isolated from the Vehicle Assembly Building at Kennedy Space Center where the Viking Spacecraft were Assembled.</title>
        <authorList>
            <person name="Seuylemezian A."/>
            <person name="Vaishampayan P."/>
        </authorList>
    </citation>
    <scope>NUCLEOTIDE SEQUENCE [LARGE SCALE GENOMIC DNA]</scope>
    <source>
        <strain evidence="4">DSM 13966</strain>
    </source>
</reference>
<dbReference type="RefSeq" id="WP_125480731.1">
    <property type="nucleotide sequence ID" value="NZ_RSFW01000016.1"/>
</dbReference>
<accession>A0A3R9FET5</accession>
<protein>
    <submittedName>
        <fullName evidence="3">HD-GYP domain-containing protein</fullName>
    </submittedName>
</protein>
<evidence type="ECO:0000259" key="2">
    <source>
        <dbReference type="PROSITE" id="PS51832"/>
    </source>
</evidence>
<dbReference type="InterPro" id="IPR006674">
    <property type="entry name" value="HD_domain"/>
</dbReference>
<evidence type="ECO:0000313" key="4">
    <source>
        <dbReference type="Proteomes" id="UP000279911"/>
    </source>
</evidence>
<comment type="caution">
    <text evidence="3">The sequence shown here is derived from an EMBL/GenBank/DDBJ whole genome shotgun (WGS) entry which is preliminary data.</text>
</comment>
<dbReference type="OrthoDB" id="9759601at2"/>
<dbReference type="PANTHER" id="PTHR43155">
    <property type="entry name" value="CYCLIC DI-GMP PHOSPHODIESTERASE PA4108-RELATED"/>
    <property type="match status" value="1"/>
</dbReference>
<dbReference type="SUPFAM" id="SSF109604">
    <property type="entry name" value="HD-domain/PDEase-like"/>
    <property type="match status" value="1"/>
</dbReference>
<gene>
    <name evidence="3" type="ORF">EJA10_14430</name>
</gene>
<feature type="domain" description="HD" evidence="1">
    <location>
        <begin position="135"/>
        <end position="258"/>
    </location>
</feature>
<dbReference type="PANTHER" id="PTHR43155:SF2">
    <property type="entry name" value="CYCLIC DI-GMP PHOSPHODIESTERASE PA4108"/>
    <property type="match status" value="1"/>
</dbReference>
<dbReference type="Proteomes" id="UP000279911">
    <property type="component" value="Unassembled WGS sequence"/>
</dbReference>
<dbReference type="CDD" id="cd00077">
    <property type="entry name" value="HDc"/>
    <property type="match status" value="1"/>
</dbReference>
<organism evidence="3 4">
    <name type="scientific">Mesobacillus subterraneus</name>
    <dbReference type="NCBI Taxonomy" id="285983"/>
    <lineage>
        <taxon>Bacteria</taxon>
        <taxon>Bacillati</taxon>
        <taxon>Bacillota</taxon>
        <taxon>Bacilli</taxon>
        <taxon>Bacillales</taxon>
        <taxon>Bacillaceae</taxon>
        <taxon>Mesobacillus</taxon>
    </lineage>
</organism>
<dbReference type="AlphaFoldDB" id="A0A3R9FET5"/>
<dbReference type="NCBIfam" id="TIGR00277">
    <property type="entry name" value="HDIG"/>
    <property type="match status" value="1"/>
</dbReference>
<name>A0A3R9FET5_9BACI</name>
<dbReference type="InterPro" id="IPR037522">
    <property type="entry name" value="HD_GYP_dom"/>
</dbReference>
<evidence type="ECO:0000259" key="1">
    <source>
        <dbReference type="PROSITE" id="PS51831"/>
    </source>
</evidence>
<sequence length="369" mass="41127">MRLIATTSAGEGALLGKAIYNDQGQILLNAGARLEKRILSRLSDFGIDYIYIKDPDTDDIILTNSISDEMRVNAIKTIGDTFKQVQLDSKISHTFVLEKSARKFKKLISILLEELRESKELLNLLSDVFLHDHYIFSHSLNVTLYALAIGIEMKLPPKELEQLGLGAILHDVGKMKVPEEILSKPGKLTAEEFQIIKAHAEDGFQLLRNIPTVPLIVAHCAFQHHERMNGAGYPRGLKGEEIHLFGRILGVADVFDAVTSNRVYRPAMLPHEGLEILYSGSGSLFDAKVVDAFRKAVAIYPVGLTVLLSDGRRGVVSAQNPGLSERPMVRILEENGRRVEPYELDLKTNLSLMIASCDTIIKYEYANNY</sequence>
<feature type="domain" description="HD-GYP" evidence="2">
    <location>
        <begin position="113"/>
        <end position="309"/>
    </location>
</feature>
<dbReference type="STRING" id="285983.UB32_03680"/>
<proteinExistence type="predicted"/>
<dbReference type="Pfam" id="PF13487">
    <property type="entry name" value="HD_5"/>
    <property type="match status" value="1"/>
</dbReference>
<dbReference type="InterPro" id="IPR003607">
    <property type="entry name" value="HD/PDEase_dom"/>
</dbReference>
<dbReference type="SMART" id="SM00471">
    <property type="entry name" value="HDc"/>
    <property type="match status" value="1"/>
</dbReference>
<dbReference type="EMBL" id="RSFW01000016">
    <property type="protein sequence ID" value="RSD26398.1"/>
    <property type="molecule type" value="Genomic_DNA"/>
</dbReference>
<dbReference type="InterPro" id="IPR006675">
    <property type="entry name" value="HDIG_dom"/>
</dbReference>
<dbReference type="Gene3D" id="1.10.3210.10">
    <property type="entry name" value="Hypothetical protein af1432"/>
    <property type="match status" value="1"/>
</dbReference>
<dbReference type="PROSITE" id="PS51831">
    <property type="entry name" value="HD"/>
    <property type="match status" value="1"/>
</dbReference>
<evidence type="ECO:0000313" key="3">
    <source>
        <dbReference type="EMBL" id="RSD26398.1"/>
    </source>
</evidence>
<dbReference type="PROSITE" id="PS51832">
    <property type="entry name" value="HD_GYP"/>
    <property type="match status" value="1"/>
</dbReference>